<name>A0AAW2DPB8_9ROSI</name>
<organism evidence="1 2">
    <name type="scientific">Lithocarpus litseifolius</name>
    <dbReference type="NCBI Taxonomy" id="425828"/>
    <lineage>
        <taxon>Eukaryota</taxon>
        <taxon>Viridiplantae</taxon>
        <taxon>Streptophyta</taxon>
        <taxon>Embryophyta</taxon>
        <taxon>Tracheophyta</taxon>
        <taxon>Spermatophyta</taxon>
        <taxon>Magnoliopsida</taxon>
        <taxon>eudicotyledons</taxon>
        <taxon>Gunneridae</taxon>
        <taxon>Pentapetalae</taxon>
        <taxon>rosids</taxon>
        <taxon>fabids</taxon>
        <taxon>Fagales</taxon>
        <taxon>Fagaceae</taxon>
        <taxon>Lithocarpus</taxon>
    </lineage>
</organism>
<dbReference type="EMBL" id="JAZDWU010000002">
    <property type="protein sequence ID" value="KAL0012281.1"/>
    <property type="molecule type" value="Genomic_DNA"/>
</dbReference>
<reference evidence="1 2" key="1">
    <citation type="submission" date="2024-01" db="EMBL/GenBank/DDBJ databases">
        <title>A telomere-to-telomere, gap-free genome of sweet tea (Lithocarpus litseifolius).</title>
        <authorList>
            <person name="Zhou J."/>
        </authorList>
    </citation>
    <scope>NUCLEOTIDE SEQUENCE [LARGE SCALE GENOMIC DNA]</scope>
    <source>
        <strain evidence="1">Zhou-2022a</strain>
        <tissue evidence="1">Leaf</tissue>
    </source>
</reference>
<comment type="caution">
    <text evidence="1">The sequence shown here is derived from an EMBL/GenBank/DDBJ whole genome shotgun (WGS) entry which is preliminary data.</text>
</comment>
<accession>A0AAW2DPB8</accession>
<feature type="non-terminal residue" evidence="1">
    <location>
        <position position="1"/>
    </location>
</feature>
<protein>
    <submittedName>
        <fullName evidence="1">Uncharacterized protein</fullName>
    </submittedName>
</protein>
<keyword evidence="2" id="KW-1185">Reference proteome</keyword>
<proteinExistence type="predicted"/>
<gene>
    <name evidence="1" type="ORF">SO802_007389</name>
</gene>
<dbReference type="AlphaFoldDB" id="A0AAW2DPB8"/>
<feature type="non-terminal residue" evidence="1">
    <location>
        <position position="96"/>
    </location>
</feature>
<dbReference type="Proteomes" id="UP001459277">
    <property type="component" value="Unassembled WGS sequence"/>
</dbReference>
<sequence>FSDHIVFTPIEIKGDKHVKIMFVRINSTSQLKVAKLYISVESRKEVGGEDVQQTTLEGGGGKEFQSLHADSHLTFTPCITVGGYTLPCQETPTSTM</sequence>
<evidence type="ECO:0000313" key="2">
    <source>
        <dbReference type="Proteomes" id="UP001459277"/>
    </source>
</evidence>
<evidence type="ECO:0000313" key="1">
    <source>
        <dbReference type="EMBL" id="KAL0012281.1"/>
    </source>
</evidence>